<gene>
    <name evidence="2" type="ORF">PoB_001092600</name>
</gene>
<organism evidence="2 3">
    <name type="scientific">Plakobranchus ocellatus</name>
    <dbReference type="NCBI Taxonomy" id="259542"/>
    <lineage>
        <taxon>Eukaryota</taxon>
        <taxon>Metazoa</taxon>
        <taxon>Spiralia</taxon>
        <taxon>Lophotrochozoa</taxon>
        <taxon>Mollusca</taxon>
        <taxon>Gastropoda</taxon>
        <taxon>Heterobranchia</taxon>
        <taxon>Euthyneura</taxon>
        <taxon>Panpulmonata</taxon>
        <taxon>Sacoglossa</taxon>
        <taxon>Placobranchoidea</taxon>
        <taxon>Plakobranchidae</taxon>
        <taxon>Plakobranchus</taxon>
    </lineage>
</organism>
<keyword evidence="3" id="KW-1185">Reference proteome</keyword>
<feature type="region of interest" description="Disordered" evidence="1">
    <location>
        <begin position="132"/>
        <end position="175"/>
    </location>
</feature>
<evidence type="ECO:0000256" key="1">
    <source>
        <dbReference type="SAM" id="MobiDB-lite"/>
    </source>
</evidence>
<evidence type="ECO:0000313" key="2">
    <source>
        <dbReference type="EMBL" id="GFN84420.1"/>
    </source>
</evidence>
<evidence type="ECO:0000313" key="3">
    <source>
        <dbReference type="Proteomes" id="UP000735302"/>
    </source>
</evidence>
<reference evidence="2 3" key="1">
    <citation type="journal article" date="2021" name="Elife">
        <title>Chloroplast acquisition without the gene transfer in kleptoplastic sea slugs, Plakobranchus ocellatus.</title>
        <authorList>
            <person name="Maeda T."/>
            <person name="Takahashi S."/>
            <person name="Yoshida T."/>
            <person name="Shimamura S."/>
            <person name="Takaki Y."/>
            <person name="Nagai Y."/>
            <person name="Toyoda A."/>
            <person name="Suzuki Y."/>
            <person name="Arimoto A."/>
            <person name="Ishii H."/>
            <person name="Satoh N."/>
            <person name="Nishiyama T."/>
            <person name="Hasebe M."/>
            <person name="Maruyama T."/>
            <person name="Minagawa J."/>
            <person name="Obokata J."/>
            <person name="Shigenobu S."/>
        </authorList>
    </citation>
    <scope>NUCLEOTIDE SEQUENCE [LARGE SCALE GENOMIC DNA]</scope>
</reference>
<dbReference type="Proteomes" id="UP000735302">
    <property type="component" value="Unassembled WGS sequence"/>
</dbReference>
<feature type="compositionally biased region" description="Basic and acidic residues" evidence="1">
    <location>
        <begin position="144"/>
        <end position="154"/>
    </location>
</feature>
<protein>
    <submittedName>
        <fullName evidence="2">Uncharacterized protein</fullName>
    </submittedName>
</protein>
<accession>A0AAV3YMB8</accession>
<name>A0AAV3YMB8_9GAST</name>
<dbReference type="AlphaFoldDB" id="A0AAV3YMB8"/>
<dbReference type="EMBL" id="BLXT01001319">
    <property type="protein sequence ID" value="GFN84420.1"/>
    <property type="molecule type" value="Genomic_DNA"/>
</dbReference>
<proteinExistence type="predicted"/>
<sequence>MFVFQCAVQATVTSLYKENLHKHRKPRPFLNFTFPQLLSPSNQQSRALPDKLLVTAVKTQGVAHLPDVSAAPDGTGSQGQWVPAQIACLAMPSYDLQLYTSPYYLDIQNTSPSDQFCFRKSPLAQSLLELRRQKRATDSQMTSVERRHSEKTPREMTASPGVGNTAAYSYRKQQR</sequence>
<comment type="caution">
    <text evidence="2">The sequence shown here is derived from an EMBL/GenBank/DDBJ whole genome shotgun (WGS) entry which is preliminary data.</text>
</comment>